<feature type="disulfide bond" evidence="17">
    <location>
        <begin position="119"/>
        <end position="346"/>
    </location>
</feature>
<feature type="binding site" evidence="15">
    <location>
        <position position="67"/>
    </location>
    <ligand>
        <name>Ca(2+)</name>
        <dbReference type="ChEBI" id="CHEBI:29108"/>
        <label>1</label>
    </ligand>
</feature>
<evidence type="ECO:0000256" key="17">
    <source>
        <dbReference type="PIRSR" id="PIRSR600823-5"/>
    </source>
</evidence>
<feature type="binding site" description="axial binding residue" evidence="15">
    <location>
        <position position="211"/>
    </location>
    <ligand>
        <name>heme b</name>
        <dbReference type="ChEBI" id="CHEBI:60344"/>
    </ligand>
    <ligandPart>
        <name>Fe</name>
        <dbReference type="ChEBI" id="CHEBI:18248"/>
    </ligandPart>
</feature>
<name>A0A8R7U4G8_TRIUA</name>
<gene>
    <name evidence="20" type="primary">LOC125553627</name>
</gene>
<feature type="binding site" evidence="15">
    <location>
        <position position="212"/>
    </location>
    <ligand>
        <name>Ca(2+)</name>
        <dbReference type="ChEBI" id="CHEBI:29108"/>
        <label>2</label>
    </ligand>
</feature>
<evidence type="ECO:0000256" key="18">
    <source>
        <dbReference type="RuleBase" id="RU362060"/>
    </source>
</evidence>
<dbReference type="PRINTS" id="PR00461">
    <property type="entry name" value="PLPEROXIDASE"/>
</dbReference>
<dbReference type="GO" id="GO:0006979">
    <property type="term" value="P:response to oxidative stress"/>
    <property type="evidence" value="ECO:0007669"/>
    <property type="project" value="UniProtKB-UniRule"/>
</dbReference>
<accession>A0A8R7U4G8</accession>
<evidence type="ECO:0000256" key="11">
    <source>
        <dbReference type="ARBA" id="ARBA00023283"/>
    </source>
</evidence>
<feature type="disulfide bond" evidence="17">
    <location>
        <begin position="68"/>
        <end position="73"/>
    </location>
</feature>
<feature type="binding site" evidence="15">
    <location>
        <position position="74"/>
    </location>
    <ligand>
        <name>Ca(2+)</name>
        <dbReference type="ChEBI" id="CHEBI:29108"/>
        <label>1</label>
    </ligand>
</feature>
<evidence type="ECO:0000256" key="2">
    <source>
        <dbReference type="ARBA" id="ARBA00002322"/>
    </source>
</evidence>
<keyword evidence="10 17" id="KW-1015">Disulfide bond</keyword>
<comment type="catalytic activity">
    <reaction evidence="1 18">
        <text>2 a phenolic donor + H2O2 = 2 a phenolic radical donor + 2 H2O</text>
        <dbReference type="Rhea" id="RHEA:56136"/>
        <dbReference type="ChEBI" id="CHEBI:15377"/>
        <dbReference type="ChEBI" id="CHEBI:16240"/>
        <dbReference type="ChEBI" id="CHEBI:139520"/>
        <dbReference type="ChEBI" id="CHEBI:139521"/>
        <dbReference type="EC" id="1.11.1.7"/>
    </reaction>
</comment>
<feature type="disulfide bond" evidence="17">
    <location>
        <begin position="218"/>
        <end position="253"/>
    </location>
</feature>
<organism evidence="20 21">
    <name type="scientific">Triticum urartu</name>
    <name type="common">Red wild einkorn</name>
    <name type="synonym">Crithodium urartu</name>
    <dbReference type="NCBI Taxonomy" id="4572"/>
    <lineage>
        <taxon>Eukaryota</taxon>
        <taxon>Viridiplantae</taxon>
        <taxon>Streptophyta</taxon>
        <taxon>Embryophyta</taxon>
        <taxon>Tracheophyta</taxon>
        <taxon>Spermatophyta</taxon>
        <taxon>Magnoliopsida</taxon>
        <taxon>Liliopsida</taxon>
        <taxon>Poales</taxon>
        <taxon>Poaceae</taxon>
        <taxon>BOP clade</taxon>
        <taxon>Pooideae</taxon>
        <taxon>Triticodae</taxon>
        <taxon>Triticeae</taxon>
        <taxon>Triticinae</taxon>
        <taxon>Triticum</taxon>
    </lineage>
</organism>
<feature type="binding site" evidence="15">
    <location>
        <position position="87"/>
    </location>
    <ligand>
        <name>Ca(2+)</name>
        <dbReference type="ChEBI" id="CHEBI:29108"/>
        <label>1</label>
    </ligand>
</feature>
<evidence type="ECO:0000313" key="20">
    <source>
        <dbReference type="EnsemblPlants" id="TuG1812G0400001046.01.T02"/>
    </source>
</evidence>
<dbReference type="Pfam" id="PF00141">
    <property type="entry name" value="peroxidase"/>
    <property type="match status" value="1"/>
</dbReference>
<evidence type="ECO:0000256" key="13">
    <source>
        <dbReference type="PIRSR" id="PIRSR600823-1"/>
    </source>
</evidence>
<protein>
    <recommendedName>
        <fullName evidence="3 18">Peroxidase</fullName>
        <ecNumber evidence="3 18">1.11.1.7</ecNumber>
    </recommendedName>
</protein>
<dbReference type="EnsemblPlants" id="TuG1812G0400001046.01.T02">
    <property type="protein sequence ID" value="TuG1812G0400001046.01.T02"/>
    <property type="gene ID" value="TuG1812G0400001046.01"/>
</dbReference>
<evidence type="ECO:0000256" key="10">
    <source>
        <dbReference type="ARBA" id="ARBA00023157"/>
    </source>
</evidence>
<dbReference type="EC" id="1.11.1.7" evidence="3 18"/>
<feature type="signal peptide" evidence="18">
    <location>
        <begin position="1"/>
        <end position="24"/>
    </location>
</feature>
<feature type="domain" description="Plant heme peroxidase family profile" evidence="19">
    <location>
        <begin position="25"/>
        <end position="350"/>
    </location>
</feature>
<dbReference type="GO" id="GO:0042744">
    <property type="term" value="P:hydrogen peroxide catabolic process"/>
    <property type="evidence" value="ECO:0007669"/>
    <property type="project" value="UniProtKB-KW"/>
</dbReference>
<keyword evidence="9 15" id="KW-0408">Iron</keyword>
<dbReference type="InterPro" id="IPR002016">
    <property type="entry name" value="Haem_peroxidase"/>
</dbReference>
<reference evidence="21" key="1">
    <citation type="journal article" date="2013" name="Nature">
        <title>Draft genome of the wheat A-genome progenitor Triticum urartu.</title>
        <authorList>
            <person name="Ling H.Q."/>
            <person name="Zhao S."/>
            <person name="Liu D."/>
            <person name="Wang J."/>
            <person name="Sun H."/>
            <person name="Zhang C."/>
            <person name="Fan H."/>
            <person name="Li D."/>
            <person name="Dong L."/>
            <person name="Tao Y."/>
            <person name="Gao C."/>
            <person name="Wu H."/>
            <person name="Li Y."/>
            <person name="Cui Y."/>
            <person name="Guo X."/>
            <person name="Zheng S."/>
            <person name="Wang B."/>
            <person name="Yu K."/>
            <person name="Liang Q."/>
            <person name="Yang W."/>
            <person name="Lou X."/>
            <person name="Chen J."/>
            <person name="Feng M."/>
            <person name="Jian J."/>
            <person name="Zhang X."/>
            <person name="Luo G."/>
            <person name="Jiang Y."/>
            <person name="Liu J."/>
            <person name="Wang Z."/>
            <person name="Sha Y."/>
            <person name="Zhang B."/>
            <person name="Wu H."/>
            <person name="Tang D."/>
            <person name="Shen Q."/>
            <person name="Xue P."/>
            <person name="Zou S."/>
            <person name="Wang X."/>
            <person name="Liu X."/>
            <person name="Wang F."/>
            <person name="Yang Y."/>
            <person name="An X."/>
            <person name="Dong Z."/>
            <person name="Zhang K."/>
            <person name="Zhang X."/>
            <person name="Luo M.C."/>
            <person name="Dvorak J."/>
            <person name="Tong Y."/>
            <person name="Wang J."/>
            <person name="Yang H."/>
            <person name="Li Z."/>
            <person name="Wang D."/>
            <person name="Zhang A."/>
            <person name="Wang J."/>
        </authorList>
    </citation>
    <scope>NUCLEOTIDE SEQUENCE</scope>
    <source>
        <strain evidence="21">cv. G1812</strain>
    </source>
</reference>
<dbReference type="GO" id="GO:0020037">
    <property type="term" value="F:heme binding"/>
    <property type="evidence" value="ECO:0007669"/>
    <property type="project" value="UniProtKB-UniRule"/>
</dbReference>
<keyword evidence="8 18" id="KW-0560">Oxidoreductase</keyword>
<sequence length="350" mass="36813">MGTASGAVALLLVVLGASVSSSSGQLQVGFYSKSCPSAESTVASVVRGTAAADSTILPALLRLQFHDCFVRGCDASVLIKGGNNNAEVDNNKHQGLRGMDVIENAKAQLESECPGVVSCADIVVLAARDAVAFTGGPSFDVPTGRRDGKVSNVRDGDVLPDVRDSAQVLRSKFRASGLDDKDLVLLSCKQANQPTSFLAFPRSIMEDPSAHTVGTTACFFIQDRLYKFPLPGGGLGSDPSIPDGFLSELKSRCAPGDSNSRVSLDRGSERVFDTSILRNIRNGFAVIASDAALYNDTSTVDVVDSYSGLLSTIFGPYFRQDFADSMVKMGSIGVLTGASGEVRKVCSKFN</sequence>
<dbReference type="PROSITE" id="PS50873">
    <property type="entry name" value="PEROXIDASE_4"/>
    <property type="match status" value="1"/>
</dbReference>
<dbReference type="AlphaFoldDB" id="A0A8R7U4G8"/>
<keyword evidence="21" id="KW-1185">Reference proteome</keyword>
<comment type="cofactor">
    <cofactor evidence="15 18">
        <name>heme b</name>
        <dbReference type="ChEBI" id="CHEBI:60344"/>
    </cofactor>
    <text evidence="15 18">Binds 1 heme b (iron(II)-protoporphyrin IX) group per subunit.</text>
</comment>
<reference evidence="20" key="2">
    <citation type="submission" date="2018-03" db="EMBL/GenBank/DDBJ databases">
        <title>The Triticum urartu genome reveals the dynamic nature of wheat genome evolution.</title>
        <authorList>
            <person name="Ling H."/>
            <person name="Ma B."/>
            <person name="Shi X."/>
            <person name="Liu H."/>
            <person name="Dong L."/>
            <person name="Sun H."/>
            <person name="Cao Y."/>
            <person name="Gao Q."/>
            <person name="Zheng S."/>
            <person name="Li Y."/>
            <person name="Yu Y."/>
            <person name="Du H."/>
            <person name="Qi M."/>
            <person name="Li Y."/>
            <person name="Yu H."/>
            <person name="Cui Y."/>
            <person name="Wang N."/>
            <person name="Chen C."/>
            <person name="Wu H."/>
            <person name="Zhao Y."/>
            <person name="Zhang J."/>
            <person name="Li Y."/>
            <person name="Zhou W."/>
            <person name="Zhang B."/>
            <person name="Hu W."/>
            <person name="Eijk M."/>
            <person name="Tang J."/>
            <person name="Witsenboer H."/>
            <person name="Zhao S."/>
            <person name="Li Z."/>
            <person name="Zhang A."/>
            <person name="Wang D."/>
            <person name="Liang C."/>
        </authorList>
    </citation>
    <scope>NUCLEOTIDE SEQUENCE [LARGE SCALE GENOMIC DNA]</scope>
    <source>
        <strain evidence="20">cv. G1812</strain>
    </source>
</reference>
<dbReference type="GO" id="GO:0140825">
    <property type="term" value="F:lactoperoxidase activity"/>
    <property type="evidence" value="ECO:0007669"/>
    <property type="project" value="UniProtKB-EC"/>
</dbReference>
<feature type="chain" id="PRO_5035960291" description="Peroxidase" evidence="18">
    <location>
        <begin position="25"/>
        <end position="350"/>
    </location>
</feature>
<evidence type="ECO:0000256" key="8">
    <source>
        <dbReference type="ARBA" id="ARBA00023002"/>
    </source>
</evidence>
<evidence type="ECO:0000256" key="9">
    <source>
        <dbReference type="ARBA" id="ARBA00023004"/>
    </source>
</evidence>
<evidence type="ECO:0000259" key="19">
    <source>
        <dbReference type="PROSITE" id="PS50873"/>
    </source>
</evidence>
<dbReference type="GO" id="GO:0005576">
    <property type="term" value="C:extracellular region"/>
    <property type="evidence" value="ECO:0007669"/>
    <property type="project" value="UniProtKB-SubCell"/>
</dbReference>
<dbReference type="FunFam" id="1.10.520.10:FF:000008">
    <property type="entry name" value="Peroxidase"/>
    <property type="match status" value="1"/>
</dbReference>
<feature type="disulfide bond" evidence="17">
    <location>
        <begin position="35"/>
        <end position="113"/>
    </location>
</feature>
<keyword evidence="4 18" id="KW-0575">Peroxidase</keyword>
<evidence type="ECO:0000256" key="3">
    <source>
        <dbReference type="ARBA" id="ARBA00012313"/>
    </source>
</evidence>
<feature type="binding site" evidence="15">
    <location>
        <position position="265"/>
    </location>
    <ligand>
        <name>Ca(2+)</name>
        <dbReference type="ChEBI" id="CHEBI:29108"/>
        <label>2</label>
    </ligand>
</feature>
<dbReference type="Gene3D" id="1.10.420.10">
    <property type="entry name" value="Peroxidase, domain 2"/>
    <property type="match status" value="1"/>
</dbReference>
<comment type="cofactor">
    <cofactor evidence="15 18">
        <name>Ca(2+)</name>
        <dbReference type="ChEBI" id="CHEBI:29108"/>
    </cofactor>
    <text evidence="15 18">Binds 2 calcium ions per subunit.</text>
</comment>
<dbReference type="InterPro" id="IPR000823">
    <property type="entry name" value="Peroxidase_pln"/>
</dbReference>
<comment type="function">
    <text evidence="2">Removal of H(2)O(2), oxidation of toxic reductants, biosynthesis and degradation of lignin, suberization, auxin catabolism, response to environmental stresses such as wounding, pathogen attack and oxidative stress. These functions might be dependent on each isozyme/isoform in each plant tissue.</text>
</comment>
<dbReference type="PANTHER" id="PTHR31235">
    <property type="entry name" value="PEROXIDASE 25-RELATED"/>
    <property type="match status" value="1"/>
</dbReference>
<feature type="active site" description="Proton acceptor" evidence="13">
    <location>
        <position position="66"/>
    </location>
</feature>
<reference evidence="20" key="3">
    <citation type="submission" date="2022-06" db="UniProtKB">
        <authorList>
            <consortium name="EnsemblPlants"/>
        </authorList>
    </citation>
    <scope>IDENTIFICATION</scope>
</reference>
<dbReference type="GO" id="GO:0046872">
    <property type="term" value="F:metal ion binding"/>
    <property type="evidence" value="ECO:0007669"/>
    <property type="project" value="UniProtKB-UniRule"/>
</dbReference>
<evidence type="ECO:0000256" key="14">
    <source>
        <dbReference type="PIRSR" id="PIRSR600823-2"/>
    </source>
</evidence>
<keyword evidence="12 18" id="KW-0376">Hydrogen peroxide</keyword>
<evidence type="ECO:0000313" key="21">
    <source>
        <dbReference type="Proteomes" id="UP000015106"/>
    </source>
</evidence>
<evidence type="ECO:0000256" key="1">
    <source>
        <dbReference type="ARBA" id="ARBA00000189"/>
    </source>
</evidence>
<keyword evidence="5 18" id="KW-0349">Heme</keyword>
<evidence type="ECO:0000256" key="12">
    <source>
        <dbReference type="ARBA" id="ARBA00023324"/>
    </source>
</evidence>
<feature type="binding site" evidence="15">
    <location>
        <position position="76"/>
    </location>
    <ligand>
        <name>Ca(2+)</name>
        <dbReference type="ChEBI" id="CHEBI:29108"/>
        <label>1</label>
    </ligand>
</feature>
<evidence type="ECO:0000256" key="5">
    <source>
        <dbReference type="ARBA" id="ARBA00022617"/>
    </source>
</evidence>
<evidence type="ECO:0000256" key="15">
    <source>
        <dbReference type="PIRSR" id="PIRSR600823-3"/>
    </source>
</evidence>
<feature type="binding site" evidence="15">
    <location>
        <position position="70"/>
    </location>
    <ligand>
        <name>Ca(2+)</name>
        <dbReference type="ChEBI" id="CHEBI:29108"/>
        <label>1</label>
    </ligand>
</feature>
<dbReference type="InterPro" id="IPR033905">
    <property type="entry name" value="Secretory_peroxidase"/>
</dbReference>
<dbReference type="Gene3D" id="1.10.520.10">
    <property type="match status" value="1"/>
</dbReference>
<keyword evidence="7 15" id="KW-0106">Calcium</keyword>
<feature type="binding site" evidence="14">
    <location>
        <position position="160"/>
    </location>
    <ligand>
        <name>substrate</name>
    </ligand>
</feature>
<feature type="binding site" evidence="15">
    <location>
        <position position="273"/>
    </location>
    <ligand>
        <name>Ca(2+)</name>
        <dbReference type="ChEBI" id="CHEBI:29108"/>
        <label>2</label>
    </ligand>
</feature>
<dbReference type="PRINTS" id="PR00458">
    <property type="entry name" value="PEROXIDASE"/>
</dbReference>
<dbReference type="InterPro" id="IPR010255">
    <property type="entry name" value="Haem_peroxidase_sf"/>
</dbReference>
<feature type="site" description="Transition state stabilizer" evidence="16">
    <location>
        <position position="62"/>
    </location>
</feature>
<dbReference type="SUPFAM" id="SSF48113">
    <property type="entry name" value="Heme-dependent peroxidases"/>
    <property type="match status" value="1"/>
</dbReference>
<evidence type="ECO:0000256" key="7">
    <source>
        <dbReference type="ARBA" id="ARBA00022837"/>
    </source>
</evidence>
<comment type="subcellular location">
    <subcellularLocation>
        <location evidence="18">Secreted</location>
    </subcellularLocation>
</comment>
<keyword evidence="18" id="KW-0964">Secreted</keyword>
<evidence type="ECO:0000256" key="16">
    <source>
        <dbReference type="PIRSR" id="PIRSR600823-4"/>
    </source>
</evidence>
<keyword evidence="11" id="KW-0873">Pyrrolidone carboxylic acid</keyword>
<dbReference type="CDD" id="cd00693">
    <property type="entry name" value="secretory_peroxidase"/>
    <property type="match status" value="1"/>
</dbReference>
<evidence type="ECO:0000256" key="4">
    <source>
        <dbReference type="ARBA" id="ARBA00022559"/>
    </source>
</evidence>
<keyword evidence="6 15" id="KW-0479">Metal-binding</keyword>
<proteinExistence type="inferred from homology"/>
<dbReference type="Gramene" id="TuG1812G0400001046.01.T02">
    <property type="protein sequence ID" value="TuG1812G0400001046.01.T02"/>
    <property type="gene ID" value="TuG1812G0400001046.01"/>
</dbReference>
<evidence type="ECO:0000256" key="6">
    <source>
        <dbReference type="ARBA" id="ARBA00022723"/>
    </source>
</evidence>
<dbReference type="Proteomes" id="UP000015106">
    <property type="component" value="Chromosome 4"/>
</dbReference>
<comment type="similarity">
    <text evidence="18">Belongs to the peroxidase family. Classical plant (class III) peroxidase subfamily.</text>
</comment>
<keyword evidence="18" id="KW-0732">Signal</keyword>
<feature type="binding site" evidence="15">
    <location>
        <position position="72"/>
    </location>
    <ligand>
        <name>Ca(2+)</name>
        <dbReference type="ChEBI" id="CHEBI:29108"/>
        <label>1</label>
    </ligand>
</feature>